<dbReference type="EMBL" id="BAAAND010000003">
    <property type="protein sequence ID" value="GAA1575584.1"/>
    <property type="molecule type" value="Genomic_DNA"/>
</dbReference>
<feature type="transmembrane region" description="Helical" evidence="1">
    <location>
        <begin position="30"/>
        <end position="48"/>
    </location>
</feature>
<organism evidence="2 3">
    <name type="scientific">Kribbella karoonensis</name>
    <dbReference type="NCBI Taxonomy" id="324851"/>
    <lineage>
        <taxon>Bacteria</taxon>
        <taxon>Bacillati</taxon>
        <taxon>Actinomycetota</taxon>
        <taxon>Actinomycetes</taxon>
        <taxon>Propionibacteriales</taxon>
        <taxon>Kribbellaceae</taxon>
        <taxon>Kribbella</taxon>
    </lineage>
</organism>
<reference evidence="2 3" key="1">
    <citation type="journal article" date="2019" name="Int. J. Syst. Evol. Microbiol.">
        <title>The Global Catalogue of Microorganisms (GCM) 10K type strain sequencing project: providing services to taxonomists for standard genome sequencing and annotation.</title>
        <authorList>
            <consortium name="The Broad Institute Genomics Platform"/>
            <consortium name="The Broad Institute Genome Sequencing Center for Infectious Disease"/>
            <person name="Wu L."/>
            <person name="Ma J."/>
        </authorList>
    </citation>
    <scope>NUCLEOTIDE SEQUENCE [LARGE SCALE GENOMIC DNA]</scope>
    <source>
        <strain evidence="2 3">JCM 14304</strain>
    </source>
</reference>
<keyword evidence="1" id="KW-0812">Transmembrane</keyword>
<evidence type="ECO:0000313" key="3">
    <source>
        <dbReference type="Proteomes" id="UP001500190"/>
    </source>
</evidence>
<keyword evidence="1" id="KW-0472">Membrane</keyword>
<feature type="transmembrane region" description="Helical" evidence="1">
    <location>
        <begin position="6"/>
        <end position="23"/>
    </location>
</feature>
<feature type="transmembrane region" description="Helical" evidence="1">
    <location>
        <begin position="54"/>
        <end position="71"/>
    </location>
</feature>
<gene>
    <name evidence="2" type="ORF">GCM10009742_18570</name>
</gene>
<proteinExistence type="predicted"/>
<comment type="caution">
    <text evidence="2">The sequence shown here is derived from an EMBL/GenBank/DDBJ whole genome shotgun (WGS) entry which is preliminary data.</text>
</comment>
<name>A0ABN2DEE2_9ACTN</name>
<evidence type="ECO:0000313" key="2">
    <source>
        <dbReference type="EMBL" id="GAA1575584.1"/>
    </source>
</evidence>
<dbReference type="RefSeq" id="WP_344189083.1">
    <property type="nucleotide sequence ID" value="NZ_BAAAND010000003.1"/>
</dbReference>
<protein>
    <submittedName>
        <fullName evidence="2">Uncharacterized protein</fullName>
    </submittedName>
</protein>
<sequence>MPRTVLVAAYVVWPVGVALLRLTAHARGRCLVFTGVGYLIALVIATTATPSVVAVPLGLMLGGLIAVFMCLNTGHGLTPRHDPETTYWAYDGKIPRGDRLVEVLSALVAVCGGVSLKWG</sequence>
<evidence type="ECO:0000256" key="1">
    <source>
        <dbReference type="SAM" id="Phobius"/>
    </source>
</evidence>
<accession>A0ABN2DEE2</accession>
<keyword evidence="1" id="KW-1133">Transmembrane helix</keyword>
<dbReference type="Proteomes" id="UP001500190">
    <property type="component" value="Unassembled WGS sequence"/>
</dbReference>
<keyword evidence="3" id="KW-1185">Reference proteome</keyword>